<dbReference type="InterPro" id="IPR007296">
    <property type="entry name" value="DUF403"/>
</dbReference>
<name>A0ABV7Z0Y5_9BACT</name>
<comment type="caution">
    <text evidence="3">The sequence shown here is derived from an EMBL/GenBank/DDBJ whole genome shotgun (WGS) entry which is preliminary data.</text>
</comment>
<feature type="domain" description="DUF403" evidence="1">
    <location>
        <begin position="509"/>
        <end position="829"/>
    </location>
</feature>
<dbReference type="PANTHER" id="PTHR34595:SF2">
    <property type="entry name" value="BLR2978 PROTEIN"/>
    <property type="match status" value="1"/>
</dbReference>
<dbReference type="Pfam" id="PF04168">
    <property type="entry name" value="Alpha-E"/>
    <property type="match status" value="1"/>
</dbReference>
<evidence type="ECO:0000313" key="3">
    <source>
        <dbReference type="EMBL" id="MFC3813119.1"/>
    </source>
</evidence>
<dbReference type="RefSeq" id="WP_379840024.1">
    <property type="nucleotide sequence ID" value="NZ_JBHRYQ010000001.1"/>
</dbReference>
<evidence type="ECO:0000259" key="1">
    <source>
        <dbReference type="Pfam" id="PF04168"/>
    </source>
</evidence>
<sequence length="851" mass="97220">MQIDASTNLLENYLKIASKNDETIDKDGNIKPIWANLFNNLQHLGLDNLNQRSLDIKNKLKENGVTYNISTQNSGENRAWKLDSIPFLYDANEWDTIKKGLVQRAVLLNEIYKDFYGSQKLIKDGVFPAHVLYGNDGFLPPCMDIKNPFKNQLSMYAVDFSRGPDQRLWILDNRTQSPSGSGYALENRGLLSSFLPELSKGIEPKKLAPYFNSFHTAITKNGKINSSELNIVYLTPGPFNETFFEHSYLASYFGYTLAQGSDLVVRSSSVFLKTVKGLEKVDVIIRRIDEDFSDPLELRKESQLGIPGLLQAMRAGNVIVINPPGTGILENHMLLPFMKSASRAILGEDLLMPNIATWWCGQPKELNYVLENLPKLIVKKGNRKIRHSSIFCRTLNEAELAKLKEEIKQNPRDFVAQEECILFTSPSLVNGQILPRLSATRAFLVSDGDSFKVMDGGLTRSSADPEKFVISNQLGGISKDTWIVDQHFLPQKEKLVFNSDKFNHRYNSLPSRAAENMFWAGRNTERVLTTVKFSRVILQFIQEEFSMDVKQQPHTLTILSKTLEALTYVSSEDFDFSKLETHSKYIQAVVSSRKMPGTVVSNLRNLLNCATTVNEKWNHDTKRYINAIENSMEEIGTIKTTHQTQRILERLQSRLFGFYGILSESFPRDDSYYFFEAGKYLERAINQVVLIKNIFLLKQSSEIEKELLETLLHNNNILVFYRQLYKSFMNLETTLDMLLLDETLPCSVSFLIDKLNNNLQKLPKEAFGVRLTPTLALVLEAQTMVRLSKVEDLGVYNEDSHEMFNLHSFLDKIEELLSKVTENLTNQYFTHTLIQHSLVEYTDTDILNNEI</sequence>
<protein>
    <submittedName>
        <fullName evidence="3">Circularly permuted type 2 ATP-grasp protein</fullName>
    </submittedName>
</protein>
<dbReference type="Gene3D" id="3.30.1490.270">
    <property type="match status" value="1"/>
</dbReference>
<dbReference type="Proteomes" id="UP001595616">
    <property type="component" value="Unassembled WGS sequence"/>
</dbReference>
<dbReference type="PANTHER" id="PTHR34595">
    <property type="entry name" value="BLR5612 PROTEIN"/>
    <property type="match status" value="1"/>
</dbReference>
<proteinExistence type="predicted"/>
<accession>A0ABV7Z0Y5</accession>
<feature type="domain" description="Circularly permuted ATP-grasp type 2" evidence="2">
    <location>
        <begin position="86"/>
        <end position="461"/>
    </location>
</feature>
<dbReference type="InterPro" id="IPR025841">
    <property type="entry name" value="CP_ATPgrasp_2"/>
</dbReference>
<dbReference type="Pfam" id="PF14403">
    <property type="entry name" value="CP_ATPgrasp_2"/>
    <property type="match status" value="1"/>
</dbReference>
<gene>
    <name evidence="3" type="ORF">ACFOOI_20810</name>
</gene>
<dbReference type="EMBL" id="JBHRYQ010000001">
    <property type="protein sequence ID" value="MFC3813119.1"/>
    <property type="molecule type" value="Genomic_DNA"/>
</dbReference>
<reference evidence="4" key="1">
    <citation type="journal article" date="2019" name="Int. J. Syst. Evol. Microbiol.">
        <title>The Global Catalogue of Microorganisms (GCM) 10K type strain sequencing project: providing services to taxonomists for standard genome sequencing and annotation.</title>
        <authorList>
            <consortium name="The Broad Institute Genomics Platform"/>
            <consortium name="The Broad Institute Genome Sequencing Center for Infectious Disease"/>
            <person name="Wu L."/>
            <person name="Ma J."/>
        </authorList>
    </citation>
    <scope>NUCLEOTIDE SEQUENCE [LARGE SCALE GENOMIC DNA]</scope>
    <source>
        <strain evidence="4">CECT 7956</strain>
    </source>
</reference>
<organism evidence="3 4">
    <name type="scientific">Lacihabitans lacunae</name>
    <dbReference type="NCBI Taxonomy" id="1028214"/>
    <lineage>
        <taxon>Bacteria</taxon>
        <taxon>Pseudomonadati</taxon>
        <taxon>Bacteroidota</taxon>
        <taxon>Cytophagia</taxon>
        <taxon>Cytophagales</taxon>
        <taxon>Leadbetterellaceae</taxon>
        <taxon>Lacihabitans</taxon>
    </lineage>
</organism>
<dbReference type="SUPFAM" id="SSF56059">
    <property type="entry name" value="Glutathione synthetase ATP-binding domain-like"/>
    <property type="match status" value="1"/>
</dbReference>
<dbReference type="Gene3D" id="3.40.50.11290">
    <property type="match status" value="1"/>
</dbReference>
<evidence type="ECO:0000259" key="2">
    <source>
        <dbReference type="Pfam" id="PF14403"/>
    </source>
</evidence>
<dbReference type="InterPro" id="IPR051680">
    <property type="entry name" value="ATP-dep_Glu-Cys_Ligase-2"/>
</dbReference>
<evidence type="ECO:0000313" key="4">
    <source>
        <dbReference type="Proteomes" id="UP001595616"/>
    </source>
</evidence>
<keyword evidence="4" id="KW-1185">Reference proteome</keyword>